<dbReference type="Gene3D" id="1.20.1050.10">
    <property type="match status" value="1"/>
</dbReference>
<feature type="region of interest" description="Disordered" evidence="5">
    <location>
        <begin position="216"/>
        <end position="254"/>
    </location>
</feature>
<dbReference type="CDD" id="cd03044">
    <property type="entry name" value="GST_N_EF1Bgamma"/>
    <property type="match status" value="1"/>
</dbReference>
<proteinExistence type="predicted"/>
<dbReference type="Pfam" id="PF00043">
    <property type="entry name" value="GST_C"/>
    <property type="match status" value="1"/>
</dbReference>
<evidence type="ECO:0000259" key="7">
    <source>
        <dbReference type="PROSITE" id="PS50404"/>
    </source>
</evidence>
<organism evidence="9 10">
    <name type="scientific">Lipomyces tetrasporus</name>
    <dbReference type="NCBI Taxonomy" id="54092"/>
    <lineage>
        <taxon>Eukaryota</taxon>
        <taxon>Fungi</taxon>
        <taxon>Dikarya</taxon>
        <taxon>Ascomycota</taxon>
        <taxon>Saccharomycotina</taxon>
        <taxon>Lipomycetes</taxon>
        <taxon>Lipomycetales</taxon>
        <taxon>Lipomycetaceae</taxon>
        <taxon>Lipomyces</taxon>
    </lineage>
</organism>
<evidence type="ECO:0000313" key="9">
    <source>
        <dbReference type="EMBL" id="KAJ8098394.1"/>
    </source>
</evidence>
<dbReference type="InterPro" id="IPR036249">
    <property type="entry name" value="Thioredoxin-like_sf"/>
</dbReference>
<keyword evidence="10" id="KW-1185">Reference proteome</keyword>
<accession>A0AAD7VR84</accession>
<dbReference type="SUPFAM" id="SSF52833">
    <property type="entry name" value="Thioredoxin-like"/>
    <property type="match status" value="1"/>
</dbReference>
<feature type="domain" description="EF-1-gamma C-terminal" evidence="6">
    <location>
        <begin position="262"/>
        <end position="423"/>
    </location>
</feature>
<dbReference type="InterPro" id="IPR050802">
    <property type="entry name" value="EF-GSTs"/>
</dbReference>
<dbReference type="FunFam" id="3.40.30.10:FF:000142">
    <property type="entry name" value="Elongation factor 1 gamma"/>
    <property type="match status" value="1"/>
</dbReference>
<evidence type="ECO:0000259" key="6">
    <source>
        <dbReference type="PROSITE" id="PS50040"/>
    </source>
</evidence>
<dbReference type="Proteomes" id="UP001217417">
    <property type="component" value="Unassembled WGS sequence"/>
</dbReference>
<dbReference type="GeneID" id="80883539"/>
<dbReference type="InterPro" id="IPR036433">
    <property type="entry name" value="EF1B_G_C_sf"/>
</dbReference>
<sequence length="423" mass="48009">MSFGKLYGYIGNPRTTVSYAVAKSIGLDIEVVETGSGKFTDEFIALFPVKKIPGFVGADGLVLNESIAISVYFASQKEESGLLGKSKADIALILKWMSFTTMEAFPRLGSWWRPLAGREPYNKKSVDKAIEDTELYMSVYEKHLTEHTWLVGERFALADLYAAMLFSRGFEHVFGTAWRVAHPTITRWFTTVTNQSIWLDVLGAYTFIDEPIKYTPPKKEPAPKKEQPKKEAPKKKAADEEEEEFSSQSSEEYFDSTSHTAKTAAIEALGPAKLPIYAWKRQYSNEDTRPVALPWFWENYNPEEYSLWKVKYKYDDELTLTFMSANLIAGFFNRLSASTKYLFGCLVVYGENNANGIVGAFLVRGQDYVPAFDVAPDWESYDFIKLDASKPEDKEFVEDMWAWDKPLVVDGVSKEIVDGKVFK</sequence>
<keyword evidence="3 4" id="KW-0648">Protein biosynthesis</keyword>
<dbReference type="AlphaFoldDB" id="A0AAD7VR84"/>
<dbReference type="FunFam" id="1.20.1050.10:FF:000006">
    <property type="entry name" value="Elongation factor 1 gamma"/>
    <property type="match status" value="1"/>
</dbReference>
<dbReference type="FunFam" id="3.30.70.1010:FF:000001">
    <property type="entry name" value="Elongation factor 1-gamma 1"/>
    <property type="match status" value="1"/>
</dbReference>
<dbReference type="InterPro" id="IPR010987">
    <property type="entry name" value="Glutathione-S-Trfase_C-like"/>
</dbReference>
<dbReference type="GO" id="GO:0005634">
    <property type="term" value="C:nucleus"/>
    <property type="evidence" value="ECO:0007669"/>
    <property type="project" value="TreeGrafter"/>
</dbReference>
<evidence type="ECO:0000256" key="3">
    <source>
        <dbReference type="ARBA" id="ARBA00022917"/>
    </source>
</evidence>
<gene>
    <name evidence="9" type="ORF">POJ06DRAFT_259352</name>
</gene>
<dbReference type="GO" id="GO:0003746">
    <property type="term" value="F:translation elongation factor activity"/>
    <property type="evidence" value="ECO:0007669"/>
    <property type="project" value="UniProtKB-UniRule"/>
</dbReference>
<dbReference type="RefSeq" id="XP_056041844.1">
    <property type="nucleotide sequence ID" value="XM_056188373.1"/>
</dbReference>
<evidence type="ECO:0000259" key="8">
    <source>
        <dbReference type="PROSITE" id="PS50405"/>
    </source>
</evidence>
<dbReference type="Pfam" id="PF00647">
    <property type="entry name" value="EF1G"/>
    <property type="match status" value="1"/>
</dbReference>
<dbReference type="PROSITE" id="PS50040">
    <property type="entry name" value="EF1G_C"/>
    <property type="match status" value="1"/>
</dbReference>
<protein>
    <submittedName>
        <fullName evidence="9">EEF1-gamma domain-containing protein</fullName>
    </submittedName>
</protein>
<evidence type="ECO:0000313" key="10">
    <source>
        <dbReference type="Proteomes" id="UP001217417"/>
    </source>
</evidence>
<evidence type="ECO:0000256" key="4">
    <source>
        <dbReference type="PROSITE-ProRule" id="PRU00519"/>
    </source>
</evidence>
<evidence type="ECO:0000256" key="2">
    <source>
        <dbReference type="ARBA" id="ARBA00022768"/>
    </source>
</evidence>
<comment type="pathway">
    <text evidence="1">Protein biosynthesis; polypeptide chain elongation.</text>
</comment>
<dbReference type="InterPro" id="IPR004045">
    <property type="entry name" value="Glutathione_S-Trfase_N"/>
</dbReference>
<evidence type="ECO:0000256" key="1">
    <source>
        <dbReference type="ARBA" id="ARBA00004815"/>
    </source>
</evidence>
<dbReference type="InterPro" id="IPR036282">
    <property type="entry name" value="Glutathione-S-Trfase_C_sf"/>
</dbReference>
<dbReference type="CDD" id="cd03181">
    <property type="entry name" value="GST_C_EF1Bgamma_like"/>
    <property type="match status" value="1"/>
</dbReference>
<dbReference type="InterPro" id="IPR004046">
    <property type="entry name" value="GST_C"/>
</dbReference>
<dbReference type="EMBL" id="JARPMG010000009">
    <property type="protein sequence ID" value="KAJ8098394.1"/>
    <property type="molecule type" value="Genomic_DNA"/>
</dbReference>
<reference evidence="9" key="1">
    <citation type="submission" date="2023-03" db="EMBL/GenBank/DDBJ databases">
        <title>Near-Complete genome sequence of Lipomyces tetrasporous NRRL Y-64009, an oleaginous yeast capable of growing on lignocellulosic hydrolysates.</title>
        <authorList>
            <consortium name="Lawrence Berkeley National Laboratory"/>
            <person name="Jagtap S.S."/>
            <person name="Liu J.-J."/>
            <person name="Walukiewicz H.E."/>
            <person name="Pangilinan J."/>
            <person name="Lipzen A."/>
            <person name="Ahrendt S."/>
            <person name="Koriabine M."/>
            <person name="Cobaugh K."/>
            <person name="Salamov A."/>
            <person name="Yoshinaga Y."/>
            <person name="Ng V."/>
            <person name="Daum C."/>
            <person name="Grigoriev I.V."/>
            <person name="Slininger P.J."/>
            <person name="Dien B.S."/>
            <person name="Jin Y.-S."/>
            <person name="Rao C.V."/>
        </authorList>
    </citation>
    <scope>NUCLEOTIDE SEQUENCE</scope>
    <source>
        <strain evidence="9">NRRL Y-64009</strain>
    </source>
</reference>
<dbReference type="Pfam" id="PF02798">
    <property type="entry name" value="GST_N"/>
    <property type="match status" value="1"/>
</dbReference>
<dbReference type="SMART" id="SM01183">
    <property type="entry name" value="EF1G"/>
    <property type="match status" value="1"/>
</dbReference>
<dbReference type="GO" id="GO:0005737">
    <property type="term" value="C:cytoplasm"/>
    <property type="evidence" value="ECO:0007669"/>
    <property type="project" value="TreeGrafter"/>
</dbReference>
<evidence type="ECO:0000256" key="5">
    <source>
        <dbReference type="SAM" id="MobiDB-lite"/>
    </source>
</evidence>
<feature type="domain" description="GST C-terminal" evidence="8">
    <location>
        <begin position="86"/>
        <end position="212"/>
    </location>
</feature>
<feature type="compositionally biased region" description="Basic and acidic residues" evidence="5">
    <location>
        <begin position="217"/>
        <end position="238"/>
    </location>
</feature>
<dbReference type="InterPro" id="IPR001662">
    <property type="entry name" value="EF1B_G_C"/>
</dbReference>
<dbReference type="SUPFAM" id="SSF47616">
    <property type="entry name" value="GST C-terminal domain-like"/>
    <property type="match status" value="1"/>
</dbReference>
<comment type="caution">
    <text evidence="9">The sequence shown here is derived from an EMBL/GenBank/DDBJ whole genome shotgun (WGS) entry which is preliminary data.</text>
</comment>
<dbReference type="PROSITE" id="PS50404">
    <property type="entry name" value="GST_NTER"/>
    <property type="match status" value="1"/>
</dbReference>
<dbReference type="PANTHER" id="PTHR43986">
    <property type="entry name" value="ELONGATION FACTOR 1-GAMMA"/>
    <property type="match status" value="1"/>
</dbReference>
<dbReference type="PANTHER" id="PTHR43986:SF1">
    <property type="entry name" value="ELONGATION FACTOR 1-GAMMA"/>
    <property type="match status" value="1"/>
</dbReference>
<feature type="domain" description="GST N-terminal" evidence="7">
    <location>
        <begin position="2"/>
        <end position="81"/>
    </location>
</feature>
<dbReference type="PROSITE" id="PS50405">
    <property type="entry name" value="GST_CTER"/>
    <property type="match status" value="1"/>
</dbReference>
<keyword evidence="2 4" id="KW-0251">Elongation factor</keyword>
<dbReference type="GO" id="GO:0005085">
    <property type="term" value="F:guanyl-nucleotide exchange factor activity"/>
    <property type="evidence" value="ECO:0007669"/>
    <property type="project" value="UniProtKB-ARBA"/>
</dbReference>
<dbReference type="SUPFAM" id="SSF89942">
    <property type="entry name" value="eEF1-gamma domain"/>
    <property type="match status" value="1"/>
</dbReference>
<name>A0AAD7VR84_9ASCO</name>
<dbReference type="Gene3D" id="3.30.70.1010">
    <property type="entry name" value="Translation elongation factor EF1B, gamma chain, conserved domain"/>
    <property type="match status" value="1"/>
</dbReference>
<dbReference type="Gene3D" id="3.40.30.10">
    <property type="entry name" value="Glutaredoxin"/>
    <property type="match status" value="1"/>
</dbReference>